<dbReference type="STRING" id="1918946.VPAL9027_01343"/>
<dbReference type="PANTHER" id="PTHR34980">
    <property type="entry name" value="INNER MEMBRANE PROTEIN-RELATED-RELATED"/>
    <property type="match status" value="1"/>
</dbReference>
<name>A0A1R4B387_9VIBR</name>
<dbReference type="RefSeq" id="WP_077313428.1">
    <property type="nucleotide sequence ID" value="NZ_AP024887.1"/>
</dbReference>
<dbReference type="Pfam" id="PF05656">
    <property type="entry name" value="DUF805"/>
    <property type="match status" value="1"/>
</dbReference>
<protein>
    <submittedName>
        <fullName evidence="2">Inner membrane protein YhaI</fullName>
    </submittedName>
</protein>
<keyword evidence="1" id="KW-0472">Membrane</keyword>
<dbReference type="EMBL" id="FUFT01000002">
    <property type="protein sequence ID" value="SJL83377.1"/>
    <property type="molecule type" value="Genomic_DNA"/>
</dbReference>
<dbReference type="OrthoDB" id="9812349at2"/>
<dbReference type="AlphaFoldDB" id="A0A1R4B387"/>
<dbReference type="PANTHER" id="PTHR34980:SF2">
    <property type="entry name" value="INNER MEMBRANE PROTEIN YHAH-RELATED"/>
    <property type="match status" value="1"/>
</dbReference>
<feature type="transmembrane region" description="Helical" evidence="1">
    <location>
        <begin position="23"/>
        <end position="42"/>
    </location>
</feature>
<dbReference type="GO" id="GO:0005886">
    <property type="term" value="C:plasma membrane"/>
    <property type="evidence" value="ECO:0007669"/>
    <property type="project" value="TreeGrafter"/>
</dbReference>
<feature type="transmembrane region" description="Helical" evidence="1">
    <location>
        <begin position="78"/>
        <end position="97"/>
    </location>
</feature>
<accession>A0A1R4B387</accession>
<keyword evidence="1" id="KW-0812">Transmembrane</keyword>
<sequence>MQWYLSVLKQYAEFSGRARRKQYWMFNLVNLIILLALFVLNGMAHTEVFTSIYSLGIFLPALAVTVRRLHDTGRSGWWCLVSFIPIIGSLILLYFVVQDSVAGSNEFGPNPKEVVTV</sequence>
<evidence type="ECO:0000256" key="1">
    <source>
        <dbReference type="SAM" id="Phobius"/>
    </source>
</evidence>
<feature type="transmembrane region" description="Helical" evidence="1">
    <location>
        <begin position="48"/>
        <end position="66"/>
    </location>
</feature>
<evidence type="ECO:0000313" key="3">
    <source>
        <dbReference type="Proteomes" id="UP000189475"/>
    </source>
</evidence>
<dbReference type="InterPro" id="IPR008523">
    <property type="entry name" value="DUF805"/>
</dbReference>
<keyword evidence="3" id="KW-1185">Reference proteome</keyword>
<gene>
    <name evidence="2" type="primary">yhaI</name>
    <name evidence="2" type="ORF">VPAL9027_01343</name>
</gene>
<reference evidence="2 3" key="1">
    <citation type="submission" date="2017-02" db="EMBL/GenBank/DDBJ databases">
        <authorList>
            <person name="Peterson S.W."/>
        </authorList>
    </citation>
    <scope>NUCLEOTIDE SEQUENCE [LARGE SCALE GENOMIC DNA]</scope>
    <source>
        <strain evidence="2 3">CECT 9027</strain>
    </source>
</reference>
<keyword evidence="1" id="KW-1133">Transmembrane helix</keyword>
<dbReference type="Proteomes" id="UP000189475">
    <property type="component" value="Unassembled WGS sequence"/>
</dbReference>
<evidence type="ECO:0000313" key="2">
    <source>
        <dbReference type="EMBL" id="SJL83377.1"/>
    </source>
</evidence>
<proteinExistence type="predicted"/>
<organism evidence="2 3">
    <name type="scientific">Vibrio palustris</name>
    <dbReference type="NCBI Taxonomy" id="1918946"/>
    <lineage>
        <taxon>Bacteria</taxon>
        <taxon>Pseudomonadati</taxon>
        <taxon>Pseudomonadota</taxon>
        <taxon>Gammaproteobacteria</taxon>
        <taxon>Vibrionales</taxon>
        <taxon>Vibrionaceae</taxon>
        <taxon>Vibrio</taxon>
    </lineage>
</organism>